<reference evidence="2" key="2">
    <citation type="submission" date="2021-09" db="EMBL/GenBank/DDBJ databases">
        <authorList>
            <person name="Gilroy R."/>
        </authorList>
    </citation>
    <scope>NUCLEOTIDE SEQUENCE</scope>
    <source>
        <strain evidence="2">ChiGjej5B5-7349</strain>
    </source>
</reference>
<evidence type="ECO:0000313" key="3">
    <source>
        <dbReference type="Proteomes" id="UP000784435"/>
    </source>
</evidence>
<gene>
    <name evidence="2" type="ORF">K8V08_13870</name>
</gene>
<dbReference type="AlphaFoldDB" id="A0A921MG17"/>
<organism evidence="2 3">
    <name type="scientific">Brevibacterium senegalense</name>
    <dbReference type="NCBI Taxonomy" id="1033736"/>
    <lineage>
        <taxon>Bacteria</taxon>
        <taxon>Bacillati</taxon>
        <taxon>Actinomycetota</taxon>
        <taxon>Actinomycetes</taxon>
        <taxon>Micrococcales</taxon>
        <taxon>Brevibacteriaceae</taxon>
        <taxon>Brevibacterium</taxon>
    </lineage>
</organism>
<name>A0A921MG17_9MICO</name>
<sequence>MILFVVMAVALFGGMLTLMGVVFWAIRRSRPGRAGKPRNGQGIPGVVRSVIVSVDARPPARFQEDNDQRRVTVLIDTEGPASVGRLEDGPHRPKYLPWGMRWQIFTKNPLRYGDLQ</sequence>
<feature type="transmembrane region" description="Helical" evidence="1">
    <location>
        <begin position="6"/>
        <end position="26"/>
    </location>
</feature>
<evidence type="ECO:0000313" key="2">
    <source>
        <dbReference type="EMBL" id="HJG81487.1"/>
    </source>
</evidence>
<dbReference type="Proteomes" id="UP000784435">
    <property type="component" value="Unassembled WGS sequence"/>
</dbReference>
<keyword evidence="1" id="KW-0472">Membrane</keyword>
<keyword evidence="1" id="KW-0812">Transmembrane</keyword>
<comment type="caution">
    <text evidence="2">The sequence shown here is derived from an EMBL/GenBank/DDBJ whole genome shotgun (WGS) entry which is preliminary data.</text>
</comment>
<evidence type="ECO:0000256" key="1">
    <source>
        <dbReference type="SAM" id="Phobius"/>
    </source>
</evidence>
<dbReference type="EMBL" id="DYUK01000324">
    <property type="protein sequence ID" value="HJG81487.1"/>
    <property type="molecule type" value="Genomic_DNA"/>
</dbReference>
<feature type="non-terminal residue" evidence="2">
    <location>
        <position position="116"/>
    </location>
</feature>
<keyword evidence="1" id="KW-1133">Transmembrane helix</keyword>
<protein>
    <submittedName>
        <fullName evidence="2">Uncharacterized protein</fullName>
    </submittedName>
</protein>
<accession>A0A921MG17</accession>
<proteinExistence type="predicted"/>
<reference evidence="2" key="1">
    <citation type="journal article" date="2021" name="PeerJ">
        <title>Extensive microbial diversity within the chicken gut microbiome revealed by metagenomics and culture.</title>
        <authorList>
            <person name="Gilroy R."/>
            <person name="Ravi A."/>
            <person name="Getino M."/>
            <person name="Pursley I."/>
            <person name="Horton D.L."/>
            <person name="Alikhan N.F."/>
            <person name="Baker D."/>
            <person name="Gharbi K."/>
            <person name="Hall N."/>
            <person name="Watson M."/>
            <person name="Adriaenssens E.M."/>
            <person name="Foster-Nyarko E."/>
            <person name="Jarju S."/>
            <person name="Secka A."/>
            <person name="Antonio M."/>
            <person name="Oren A."/>
            <person name="Chaudhuri R.R."/>
            <person name="La Ragione R."/>
            <person name="Hildebrand F."/>
            <person name="Pallen M.J."/>
        </authorList>
    </citation>
    <scope>NUCLEOTIDE SEQUENCE</scope>
    <source>
        <strain evidence="2">ChiGjej5B5-7349</strain>
    </source>
</reference>